<keyword evidence="3" id="KW-0808">Transferase</keyword>
<comment type="pathway">
    <text evidence="1">Sulfur metabolism; hydrogen sulfide biosynthesis; sulfite from sulfate: step 1/3.</text>
</comment>
<protein>
    <submittedName>
        <fullName evidence="3">Sulfate adenylyltransferase</fullName>
        <ecNumber evidence="3">2.7.7.4</ecNumber>
    </submittedName>
</protein>
<organism evidence="3 4">
    <name type="scientific">Campylobacter subantarcticus LMG 24374</name>
    <dbReference type="NCBI Taxonomy" id="1388751"/>
    <lineage>
        <taxon>Bacteria</taxon>
        <taxon>Pseudomonadati</taxon>
        <taxon>Campylobacterota</taxon>
        <taxon>Epsilonproteobacteria</taxon>
        <taxon>Campylobacterales</taxon>
        <taxon>Campylobacteraceae</taxon>
        <taxon>Campylobacter</taxon>
    </lineage>
</organism>
<dbReference type="InterPro" id="IPR024951">
    <property type="entry name" value="Sulfurylase_cat_dom"/>
</dbReference>
<dbReference type="GO" id="GO:0004781">
    <property type="term" value="F:sulfate adenylyltransferase (ATP) activity"/>
    <property type="evidence" value="ECO:0007669"/>
    <property type="project" value="UniProtKB-EC"/>
</dbReference>
<dbReference type="Proteomes" id="UP000031135">
    <property type="component" value="Chromosome"/>
</dbReference>
<dbReference type="RefSeq" id="WP_039662677.1">
    <property type="nucleotide sequence ID" value="NZ_CP007772.1"/>
</dbReference>
<dbReference type="OrthoDB" id="9804504at2"/>
<dbReference type="AlphaFoldDB" id="A0A0A8H7T6"/>
<keyword evidence="3" id="KW-0548">Nucleotidyltransferase</keyword>
<feature type="domain" description="Sulphate adenylyltransferase catalytic" evidence="2">
    <location>
        <begin position="139"/>
        <end position="341"/>
    </location>
</feature>
<evidence type="ECO:0000313" key="4">
    <source>
        <dbReference type="Proteomes" id="UP000031135"/>
    </source>
</evidence>
<gene>
    <name evidence="3" type="primary">sat</name>
    <name evidence="3" type="ORF">CSUB8521_0254</name>
</gene>
<evidence type="ECO:0000313" key="3">
    <source>
        <dbReference type="EMBL" id="AJC90151.1"/>
    </source>
</evidence>
<sequence length="388" mass="44717">MASQRKNSIIISEEEYEVLCFIKQGIFGSFTKLMNQKERDEVLATGMIHNQKIPYTLTFAPASTKENNAVLESAKVGDKIDFICNDKAIGHIILESKFENDKNSNDIFRPNACLIQDFGKTCISGKFEIYHNHIKAIKEDFEKIKKRLNPSNITAIVSSFDPFHRAHERILRWAIEESDLVIIFLIESYENNGLSLKLKKRCFDVFAQNYLPSSRVLLIPLHNIKIFASHLNPVLECALAKSFDCNKVFVGQNHAGLGMYFNQNRAFTVLDDFAKDYNIEVTILPEFVFCDECKMIVSTKSCPHGAHHHMKYHGDSLKNLLRLGIIPPAVFIRREISALILSELFPNRFHNKQNIYSNLFPTHGILEYRSDKEFYEQLIKLHQMSYMV</sequence>
<evidence type="ECO:0000259" key="2">
    <source>
        <dbReference type="Pfam" id="PF01747"/>
    </source>
</evidence>
<dbReference type="HOGENOM" id="CLU_672279_0_0_7"/>
<dbReference type="SUPFAM" id="SSF88697">
    <property type="entry name" value="PUA domain-like"/>
    <property type="match status" value="1"/>
</dbReference>
<reference evidence="3 4" key="1">
    <citation type="journal article" date="2014" name="Genome Biol. Evol.">
        <title>Comparative Genomics of the Campylobacter lari Group.</title>
        <authorList>
            <person name="Miller W.G."/>
            <person name="Yee E."/>
            <person name="Chapman M.H."/>
            <person name="Smith T.P."/>
            <person name="Bono J.L."/>
            <person name="Huynh S."/>
            <person name="Parker C.T."/>
            <person name="Vandamme P."/>
            <person name="Luong K."/>
            <person name="Korlach J."/>
        </authorList>
    </citation>
    <scope>NUCLEOTIDE SEQUENCE [LARGE SCALE GENOMIC DNA]</scope>
    <source>
        <strain evidence="3 4">LMG 24374</strain>
    </source>
</reference>
<dbReference type="Pfam" id="PF01747">
    <property type="entry name" value="ATP-sulfurylase"/>
    <property type="match status" value="1"/>
</dbReference>
<dbReference type="KEGG" id="csm:CSUB8521_0254"/>
<dbReference type="Gene3D" id="3.40.50.620">
    <property type="entry name" value="HUPs"/>
    <property type="match status" value="1"/>
</dbReference>
<dbReference type="EC" id="2.7.7.4" evidence="3"/>
<name>A0A0A8H7T6_9BACT</name>
<dbReference type="PANTHER" id="PTHR43509">
    <property type="match status" value="1"/>
</dbReference>
<evidence type="ECO:0000256" key="1">
    <source>
        <dbReference type="ARBA" id="ARBA00005048"/>
    </source>
</evidence>
<dbReference type="InterPro" id="IPR014729">
    <property type="entry name" value="Rossmann-like_a/b/a_fold"/>
</dbReference>
<proteinExistence type="predicted"/>
<accession>A0A0A8H7T6</accession>
<dbReference type="SUPFAM" id="SSF52374">
    <property type="entry name" value="Nucleotidylyl transferase"/>
    <property type="match status" value="1"/>
</dbReference>
<dbReference type="EMBL" id="CP007772">
    <property type="protein sequence ID" value="AJC90151.1"/>
    <property type="molecule type" value="Genomic_DNA"/>
</dbReference>
<dbReference type="InterPro" id="IPR015947">
    <property type="entry name" value="PUA-like_sf"/>
</dbReference>
<dbReference type="PANTHER" id="PTHR43509:SF1">
    <property type="entry name" value="SULFATE ADENYLYLTRANSFERASE"/>
    <property type="match status" value="1"/>
</dbReference>